<feature type="region of interest" description="Disordered" evidence="1">
    <location>
        <begin position="178"/>
        <end position="203"/>
    </location>
</feature>
<feature type="domain" description="DUF3456" evidence="3">
    <location>
        <begin position="25"/>
        <end position="166"/>
    </location>
</feature>
<feature type="chain" id="PRO_5002912152" evidence="2">
    <location>
        <begin position="22"/>
        <end position="203"/>
    </location>
</feature>
<proteinExistence type="predicted"/>
<sequence>MIRVVLSLLLSLVALAAPALAIEHECSACRAVGGEIAAKIAEDAPWKKYTPRTKTDPLVFTEYEMYNALETACGKVRGYKLDEASDAKWIRKESVDKMPVEFEFGGEKPDLGDLDFNKEIGGLRSVREYDDKQIHAYCVRVLEERDEQLQELIMGKKLTEDNVEEVVVREMCEWTGKKSPCAGDENADADAAGDAADAPKTEL</sequence>
<dbReference type="Proteomes" id="UP000001876">
    <property type="component" value="Unassembled WGS sequence"/>
</dbReference>
<feature type="signal peptide" evidence="2">
    <location>
        <begin position="1"/>
        <end position="21"/>
    </location>
</feature>
<evidence type="ECO:0000256" key="1">
    <source>
        <dbReference type="SAM" id="MobiDB-lite"/>
    </source>
</evidence>
<evidence type="ECO:0000256" key="2">
    <source>
        <dbReference type="SAM" id="SignalP"/>
    </source>
</evidence>
<evidence type="ECO:0000313" key="4">
    <source>
        <dbReference type="EMBL" id="EEH55518.1"/>
    </source>
</evidence>
<protein>
    <submittedName>
        <fullName evidence="4">Predicted protein</fullName>
    </submittedName>
</protein>
<keyword evidence="2" id="KW-0732">Signal</keyword>
<gene>
    <name evidence="4" type="ORF">MICPUCDRAFT_41033</name>
</gene>
<dbReference type="RefSeq" id="XP_003060749.1">
    <property type="nucleotide sequence ID" value="XM_003060703.1"/>
</dbReference>
<dbReference type="InterPro" id="IPR021852">
    <property type="entry name" value="DUF3456"/>
</dbReference>
<dbReference type="Pfam" id="PF11938">
    <property type="entry name" value="DUF3456"/>
    <property type="match status" value="1"/>
</dbReference>
<name>C1MXT3_MICPC</name>
<evidence type="ECO:0000259" key="3">
    <source>
        <dbReference type="Pfam" id="PF11938"/>
    </source>
</evidence>
<organism evidence="5">
    <name type="scientific">Micromonas pusilla (strain CCMP1545)</name>
    <name type="common">Picoplanktonic green alga</name>
    <dbReference type="NCBI Taxonomy" id="564608"/>
    <lineage>
        <taxon>Eukaryota</taxon>
        <taxon>Viridiplantae</taxon>
        <taxon>Chlorophyta</taxon>
        <taxon>Mamiellophyceae</taxon>
        <taxon>Mamiellales</taxon>
        <taxon>Mamiellaceae</taxon>
        <taxon>Micromonas</taxon>
    </lineage>
</organism>
<dbReference type="KEGG" id="mpp:MICPUCDRAFT_41033"/>
<keyword evidence="5" id="KW-1185">Reference proteome</keyword>
<reference evidence="4 5" key="1">
    <citation type="journal article" date="2009" name="Science">
        <title>Green evolution and dynamic adaptations revealed by genomes of the marine picoeukaryotes Micromonas.</title>
        <authorList>
            <person name="Worden A.Z."/>
            <person name="Lee J.H."/>
            <person name="Mock T."/>
            <person name="Rouze P."/>
            <person name="Simmons M.P."/>
            <person name="Aerts A.L."/>
            <person name="Allen A.E."/>
            <person name="Cuvelier M.L."/>
            <person name="Derelle E."/>
            <person name="Everett M.V."/>
            <person name="Foulon E."/>
            <person name="Grimwood J."/>
            <person name="Gundlach H."/>
            <person name="Henrissat B."/>
            <person name="Napoli C."/>
            <person name="McDonald S.M."/>
            <person name="Parker M.S."/>
            <person name="Rombauts S."/>
            <person name="Salamov A."/>
            <person name="Von Dassow P."/>
            <person name="Badger J.H."/>
            <person name="Coutinho P.M."/>
            <person name="Demir E."/>
            <person name="Dubchak I."/>
            <person name="Gentemann C."/>
            <person name="Eikrem W."/>
            <person name="Gready J.E."/>
            <person name="John U."/>
            <person name="Lanier W."/>
            <person name="Lindquist E.A."/>
            <person name="Lucas S."/>
            <person name="Mayer K.F."/>
            <person name="Moreau H."/>
            <person name="Not F."/>
            <person name="Otillar R."/>
            <person name="Panaud O."/>
            <person name="Pangilinan J."/>
            <person name="Paulsen I."/>
            <person name="Piegu B."/>
            <person name="Poliakov A."/>
            <person name="Robbens S."/>
            <person name="Schmutz J."/>
            <person name="Toulza E."/>
            <person name="Wyss T."/>
            <person name="Zelensky A."/>
            <person name="Zhou K."/>
            <person name="Armbrust E.V."/>
            <person name="Bhattacharya D."/>
            <person name="Goodenough U.W."/>
            <person name="Van de Peer Y."/>
            <person name="Grigoriev I.V."/>
        </authorList>
    </citation>
    <scope>NUCLEOTIDE SEQUENCE [LARGE SCALE GENOMIC DNA]</scope>
    <source>
        <strain evidence="4 5">CCMP1545</strain>
    </source>
</reference>
<dbReference type="AlphaFoldDB" id="C1MXT3"/>
<accession>C1MXT3</accession>
<dbReference type="EMBL" id="GG663742">
    <property type="protein sequence ID" value="EEH55518.1"/>
    <property type="molecule type" value="Genomic_DNA"/>
</dbReference>
<dbReference type="GeneID" id="9686186"/>
<evidence type="ECO:0000313" key="5">
    <source>
        <dbReference type="Proteomes" id="UP000001876"/>
    </source>
</evidence>